<dbReference type="AlphaFoldDB" id="A0A8T3AYG2"/>
<protein>
    <submittedName>
        <fullName evidence="2">Uncharacterized protein</fullName>
    </submittedName>
</protein>
<evidence type="ECO:0000256" key="1">
    <source>
        <dbReference type="SAM" id="MobiDB-lite"/>
    </source>
</evidence>
<feature type="compositionally biased region" description="Basic and acidic residues" evidence="1">
    <location>
        <begin position="48"/>
        <end position="68"/>
    </location>
</feature>
<name>A0A8T3AYG2_DENNO</name>
<gene>
    <name evidence="2" type="ORF">KFK09_016518</name>
</gene>
<dbReference type="SMR" id="A0A8T3AYG2"/>
<sequence>MFTKSYGSAVYADLRDLVKEACERAEIWLPLQPASSRRRRRRRRKKVISRDFRSDRKGTSSKEERRNSFETPLPLEKIKSKP</sequence>
<dbReference type="Proteomes" id="UP000829196">
    <property type="component" value="Unassembled WGS sequence"/>
</dbReference>
<organism evidence="2 3">
    <name type="scientific">Dendrobium nobile</name>
    <name type="common">Orchid</name>
    <dbReference type="NCBI Taxonomy" id="94219"/>
    <lineage>
        <taxon>Eukaryota</taxon>
        <taxon>Viridiplantae</taxon>
        <taxon>Streptophyta</taxon>
        <taxon>Embryophyta</taxon>
        <taxon>Tracheophyta</taxon>
        <taxon>Spermatophyta</taxon>
        <taxon>Magnoliopsida</taxon>
        <taxon>Liliopsida</taxon>
        <taxon>Asparagales</taxon>
        <taxon>Orchidaceae</taxon>
        <taxon>Epidendroideae</taxon>
        <taxon>Malaxideae</taxon>
        <taxon>Dendrobiinae</taxon>
        <taxon>Dendrobium</taxon>
    </lineage>
</organism>
<proteinExistence type="predicted"/>
<comment type="caution">
    <text evidence="2">The sequence shown here is derived from an EMBL/GenBank/DDBJ whole genome shotgun (WGS) entry which is preliminary data.</text>
</comment>
<accession>A0A8T3AYG2</accession>
<evidence type="ECO:0000313" key="2">
    <source>
        <dbReference type="EMBL" id="KAI0501573.1"/>
    </source>
</evidence>
<reference evidence="2" key="1">
    <citation type="journal article" date="2022" name="Front. Genet.">
        <title>Chromosome-Scale Assembly of the Dendrobium nobile Genome Provides Insights Into the Molecular Mechanism of the Biosynthesis of the Medicinal Active Ingredient of Dendrobium.</title>
        <authorList>
            <person name="Xu Q."/>
            <person name="Niu S.-C."/>
            <person name="Li K.-L."/>
            <person name="Zheng P.-J."/>
            <person name="Zhang X.-J."/>
            <person name="Jia Y."/>
            <person name="Liu Y."/>
            <person name="Niu Y.-X."/>
            <person name="Yu L.-H."/>
            <person name="Chen D.-F."/>
            <person name="Zhang G.-Q."/>
        </authorList>
    </citation>
    <scope>NUCLEOTIDE SEQUENCE</scope>
    <source>
        <tissue evidence="2">Leaf</tissue>
    </source>
</reference>
<keyword evidence="3" id="KW-1185">Reference proteome</keyword>
<feature type="compositionally biased region" description="Basic residues" evidence="1">
    <location>
        <begin position="36"/>
        <end position="47"/>
    </location>
</feature>
<evidence type="ECO:0000313" key="3">
    <source>
        <dbReference type="Proteomes" id="UP000829196"/>
    </source>
</evidence>
<feature type="region of interest" description="Disordered" evidence="1">
    <location>
        <begin position="33"/>
        <end position="82"/>
    </location>
</feature>
<dbReference type="EMBL" id="JAGYWB010000012">
    <property type="protein sequence ID" value="KAI0501573.1"/>
    <property type="molecule type" value="Genomic_DNA"/>
</dbReference>